<dbReference type="InterPro" id="IPR040026">
    <property type="entry name" value="FliD"/>
</dbReference>
<keyword evidence="8" id="KW-0282">Flagellum</keyword>
<comment type="caution">
    <text evidence="8">The sequence shown here is derived from an EMBL/GenBank/DDBJ whole genome shotgun (WGS) entry which is preliminary data.</text>
</comment>
<keyword evidence="8" id="KW-0966">Cell projection</keyword>
<dbReference type="Proteomes" id="UP001157186">
    <property type="component" value="Unassembled WGS sequence"/>
</dbReference>
<dbReference type="Pfam" id="PF07196">
    <property type="entry name" value="Flagellin_IN"/>
    <property type="match status" value="1"/>
</dbReference>
<feature type="domain" description="Flagellar hook-associated protein 2 C-terminal" evidence="7">
    <location>
        <begin position="210"/>
        <end position="439"/>
    </location>
</feature>
<proteinExistence type="inferred from homology"/>
<dbReference type="Pfam" id="PF07195">
    <property type="entry name" value="FliD_C"/>
    <property type="match status" value="1"/>
</dbReference>
<dbReference type="PANTHER" id="PTHR30288:SF0">
    <property type="entry name" value="FLAGELLAR HOOK-ASSOCIATED PROTEIN 2"/>
    <property type="match status" value="1"/>
</dbReference>
<organism evidence="8 9">
    <name type="scientific">Thalassotalea insulae</name>
    <dbReference type="NCBI Taxonomy" id="2056778"/>
    <lineage>
        <taxon>Bacteria</taxon>
        <taxon>Pseudomonadati</taxon>
        <taxon>Pseudomonadota</taxon>
        <taxon>Gammaproteobacteria</taxon>
        <taxon>Alteromonadales</taxon>
        <taxon>Colwelliaceae</taxon>
        <taxon>Thalassotalea</taxon>
    </lineage>
</organism>
<dbReference type="RefSeq" id="WP_284243522.1">
    <property type="nucleotide sequence ID" value="NZ_BSST01000001.1"/>
</dbReference>
<dbReference type="InterPro" id="IPR010809">
    <property type="entry name" value="FliD_C"/>
</dbReference>
<keyword evidence="4 5" id="KW-0975">Bacterial flagellum</keyword>
<comment type="function">
    <text evidence="5">Required for morphogenesis and for the elongation of the flagellar filament by facilitating polymerization of the flagellin monomers at the tip of growing filament. Forms a capping structure, which prevents flagellin subunits (transported through the central channel of the flagellum) from leaking out without polymerization at the distal end.</text>
</comment>
<protein>
    <recommendedName>
        <fullName evidence="5">Flagellar hook-associated protein 2</fullName>
        <shortName evidence="5">HAP2</shortName>
    </recommendedName>
    <alternativeName>
        <fullName evidence="5">Flagellar cap protein</fullName>
    </alternativeName>
</protein>
<comment type="subcellular location">
    <subcellularLocation>
        <location evidence="5">Secreted</location>
    </subcellularLocation>
    <subcellularLocation>
        <location evidence="5">Bacterial flagellum</location>
    </subcellularLocation>
</comment>
<evidence type="ECO:0000256" key="2">
    <source>
        <dbReference type="ARBA" id="ARBA00011255"/>
    </source>
</evidence>
<name>A0ABQ6GNS4_9GAMM</name>
<feature type="domain" description="Flagellar hook-associated protein 2 N-terminal" evidence="6">
    <location>
        <begin position="11"/>
        <end position="106"/>
    </location>
</feature>
<keyword evidence="8" id="KW-0969">Cilium</keyword>
<dbReference type="Pfam" id="PF02465">
    <property type="entry name" value="FliD_N"/>
    <property type="match status" value="1"/>
</dbReference>
<accession>A0ABQ6GNS4</accession>
<evidence type="ECO:0000259" key="6">
    <source>
        <dbReference type="Pfam" id="PF02465"/>
    </source>
</evidence>
<reference evidence="8 9" key="1">
    <citation type="submission" date="2023-03" db="EMBL/GenBank/DDBJ databases">
        <title>Draft genome sequence of Thalassotalea insulae KCTC 62186T.</title>
        <authorList>
            <person name="Sawabe T."/>
        </authorList>
    </citation>
    <scope>NUCLEOTIDE SEQUENCE [LARGE SCALE GENOMIC DNA]</scope>
    <source>
        <strain evidence="8 9">KCTC 62186</strain>
    </source>
</reference>
<dbReference type="PANTHER" id="PTHR30288">
    <property type="entry name" value="FLAGELLAR CAP/ASSEMBLY PROTEIN FLID"/>
    <property type="match status" value="1"/>
</dbReference>
<evidence type="ECO:0000256" key="1">
    <source>
        <dbReference type="ARBA" id="ARBA00009764"/>
    </source>
</evidence>
<evidence type="ECO:0000313" key="9">
    <source>
        <dbReference type="Proteomes" id="UP001157186"/>
    </source>
</evidence>
<keyword evidence="3" id="KW-0175">Coiled coil</keyword>
<comment type="subunit">
    <text evidence="2 5">Homopentamer.</text>
</comment>
<dbReference type="InterPro" id="IPR010810">
    <property type="entry name" value="Flagellin_hook_IN_motif"/>
</dbReference>
<comment type="similarity">
    <text evidence="1 5">Belongs to the FliD family.</text>
</comment>
<evidence type="ECO:0000256" key="3">
    <source>
        <dbReference type="ARBA" id="ARBA00023054"/>
    </source>
</evidence>
<gene>
    <name evidence="8" type="primary">fliD</name>
    <name evidence="8" type="ORF">tinsulaeT_09880</name>
</gene>
<evidence type="ECO:0000256" key="4">
    <source>
        <dbReference type="ARBA" id="ARBA00023143"/>
    </source>
</evidence>
<evidence type="ECO:0000259" key="7">
    <source>
        <dbReference type="Pfam" id="PF07195"/>
    </source>
</evidence>
<evidence type="ECO:0000256" key="5">
    <source>
        <dbReference type="RuleBase" id="RU362066"/>
    </source>
</evidence>
<dbReference type="EMBL" id="BSST01000001">
    <property type="protein sequence ID" value="GLX77648.1"/>
    <property type="molecule type" value="Genomic_DNA"/>
</dbReference>
<sequence length="458" mass="48661">MATITALGIGSGLDLEGIVEAYVNSVAIPEEIRLQEKEERLGLELSGVGSFKSALSSFDDILSRLAEDDAFSKQILTSSSSAVEVTSNGFASNGSFSIDVEQLAQSNKYNSTVFAGGSSSTVGSGNLTFGNGTDSFVVAIDAADSLSDIRDKINSASDNFGVNVNIVNGDTGSFLVFGNENTGVDNRLTISTDDASLDNISTNNTEVQLAQDAKIIIDGTTTAYSGTNEFKNIIEDLTINVSEKTVAGSPATITIEQDVESGEELIDEFIKGYNAVFDSLTGLGAPEQGRLAFDPNVRQVKQGLANMVIESISGLTGSIDSLRDIGLEVNKDGYLEKSTFSSPNIPTGSERLNNALSTQLEDVAEFFSSSNGLAQQMSDYLGTFIDSDGVLTQRQTSLNEQISEIPDEWQALEDKLRNYESTLRSQFTYLDSVVSQFNATSAFLTSSLANINGSGGKE</sequence>
<dbReference type="InterPro" id="IPR003481">
    <property type="entry name" value="FliD_N"/>
</dbReference>
<keyword evidence="5" id="KW-0964">Secreted</keyword>
<evidence type="ECO:0000313" key="8">
    <source>
        <dbReference type="EMBL" id="GLX77648.1"/>
    </source>
</evidence>
<keyword evidence="9" id="KW-1185">Reference proteome</keyword>